<name>A0A7M1S1K2_9CAUD</name>
<evidence type="ECO:0000313" key="2">
    <source>
        <dbReference type="EMBL" id="QOR59719.1"/>
    </source>
</evidence>
<dbReference type="Proteomes" id="UP000594055">
    <property type="component" value="Segment"/>
</dbReference>
<evidence type="ECO:0000313" key="3">
    <source>
        <dbReference type="Proteomes" id="UP000594055"/>
    </source>
</evidence>
<reference evidence="2 3" key="1">
    <citation type="submission" date="2020-07" db="EMBL/GenBank/DDBJ databases">
        <title>Taxonomic proposal: Crassvirales, a new order of highly abundant and diverse bacterial viruses.</title>
        <authorList>
            <person name="Shkoporov A.N."/>
            <person name="Stockdale S.R."/>
            <person name="Guerin E."/>
            <person name="Ross R.P."/>
            <person name="Hill C."/>
        </authorList>
    </citation>
    <scope>NUCLEOTIDE SEQUENCE [LARGE SCALE GENOMIC DNA]</scope>
</reference>
<keyword evidence="3" id="KW-1185">Reference proteome</keyword>
<dbReference type="InterPro" id="IPR057163">
    <property type="entry name" value="DUF7841"/>
</dbReference>
<proteinExistence type="predicted"/>
<organism evidence="2 3">
    <name type="scientific">uncultured phage cr128_1</name>
    <dbReference type="NCBI Taxonomy" id="2772076"/>
    <lineage>
        <taxon>Viruses</taxon>
        <taxon>Duplodnaviria</taxon>
        <taxon>Heunggongvirae</taxon>
        <taxon>Uroviricota</taxon>
        <taxon>Caudoviricetes</taxon>
        <taxon>Crassvirales</taxon>
        <taxon>Steigviridae</taxon>
        <taxon>Asinivirinae</taxon>
        <taxon>Mahlunavirus</taxon>
        <taxon>Mahlunavirus rarus</taxon>
    </lineage>
</organism>
<feature type="domain" description="DUF7841" evidence="1">
    <location>
        <begin position="94"/>
        <end position="208"/>
    </location>
</feature>
<dbReference type="RefSeq" id="YP_010111877.1">
    <property type="nucleotide sequence ID" value="NC_055885.1"/>
</dbReference>
<dbReference type="GeneID" id="65130329"/>
<dbReference type="Pfam" id="PF25223">
    <property type="entry name" value="DUF7841"/>
    <property type="match status" value="1"/>
</dbReference>
<sequence length="210" mass="25029">MDELMLMEYLRSKGISEQEFMHKFKEFMSGHTRNNHSSNDDYHLMYGSAYDSNRHHDISSSFNPERSRGGLFERFNRMSDSLTEEDMYEIMKMAREKKNSGNEHFNESYAKYLVSNMYHYEGGRKYVGEKFSMAKAKEVCERYRGVIPQSFTHADVYVAINEHYHNCSELFKSWFGEDIDQKVIEAAILFWFKDDDCKSNSKLWNHFKEN</sequence>
<dbReference type="KEGG" id="vg:65130329"/>
<accession>A0A7M1S1K2</accession>
<dbReference type="EMBL" id="MT774392">
    <property type="protein sequence ID" value="QOR59719.1"/>
    <property type="molecule type" value="Genomic_DNA"/>
</dbReference>
<protein>
    <recommendedName>
        <fullName evidence="1">DUF7841 domain-containing protein</fullName>
    </recommendedName>
</protein>
<evidence type="ECO:0000259" key="1">
    <source>
        <dbReference type="Pfam" id="PF25223"/>
    </source>
</evidence>